<evidence type="ECO:0000256" key="7">
    <source>
        <dbReference type="ARBA" id="ARBA00023242"/>
    </source>
</evidence>
<dbReference type="InterPro" id="IPR026258">
    <property type="entry name" value="SRP68"/>
</dbReference>
<sequence length="788" mass="87106">MEVQVDGRSPRPELETVAFPVLKLVSEARNEHGMRQQDWRRYREYCTKKTHRVRTTLRLTHTEHAPSGKHAHKNTRSRKRRVRVTPEMQSREAKGKGNEFVRQTVALDQVQDVRPLELLLFETEHCWASAEELWAQQDTSDTPRSVLRRRSIARGRRAVQNAEQLQTLVDALPEHLDIAARAQCAAYVGLVRSAMLFIKGHWEETLRHCSVTRELLTSIAECAPTSRDEALASSFLDALDAQVRFAAYSLGDTEQDTSAVATRVATPETCEAVIPHYAQLTKELKEAHGSRSHDAAPLELHWREHTIPVHSFELHDAVTRVNEEEAQLAAYLASSDEAPRARSSAPRAPRTRLSHAARNAKRRGGATAAMRPANTQRANHGELDPFDRVLGALSDAEEAVRLLVEENAQALQKSHSARYEAAGLDLRRAHEFLMYRLLSVRIARNMRLVDEVQAKAAKREDKARQLLAKRERQASAVPPSHTPPPSQKRAGPGSRAKRVRATPKAVHRKPGRSGTRALAQKRRAAAAQRACDIAAAKTDRRSVRIVPGLAKLLENVDSSLLAIGGLVMVEGEPDVSSLMEAKRFYYSAVLLGHLARAFFQHALHAEALLLLQRGELYVRQAAQALELADGAEDQDVAFAPQLLGKSDALQAQQDRLAALRAEVVAAVQSPAKRHTPASLRDTKSGQTLYYQAQRHVSFDPEDLSLALEQARATEGAMEVDEAEAEVEEDLPPPPAAPAAPEPAKEAADEPTVPFGAYDPGNAMLEEEEAAAAAASRSRSWLGGWFRST</sequence>
<evidence type="ECO:0000256" key="6">
    <source>
        <dbReference type="ARBA" id="ARBA00023135"/>
    </source>
</evidence>
<dbReference type="Gene3D" id="1.10.3450.40">
    <property type="entry name" value="Signal recognition particle, SRP68 subunit, RNA-binding domain"/>
    <property type="match status" value="1"/>
</dbReference>
<proteinExistence type="inferred from homology"/>
<dbReference type="InterPro" id="IPR034652">
    <property type="entry name" value="SRP68-RBD"/>
</dbReference>
<feature type="region of interest" description="Disordered" evidence="10">
    <location>
        <begin position="62"/>
        <end position="97"/>
    </location>
</feature>
<dbReference type="GO" id="GO:0005047">
    <property type="term" value="F:signal recognition particle binding"/>
    <property type="evidence" value="ECO:0007669"/>
    <property type="project" value="InterPro"/>
</dbReference>
<evidence type="ECO:0000256" key="9">
    <source>
        <dbReference type="ARBA" id="ARBA00029498"/>
    </source>
</evidence>
<feature type="region of interest" description="Disordered" evidence="10">
    <location>
        <begin position="333"/>
        <end position="372"/>
    </location>
</feature>
<comment type="subcellular location">
    <subcellularLocation>
        <location evidence="1">Cytoplasm</location>
    </subcellularLocation>
    <subcellularLocation>
        <location evidence="2">Nucleus</location>
        <location evidence="2">Nucleolus</location>
    </subcellularLocation>
</comment>
<evidence type="ECO:0000313" key="12">
    <source>
        <dbReference type="Proteomes" id="UP001217754"/>
    </source>
</evidence>
<reference evidence="11" key="1">
    <citation type="submission" date="2023-03" db="EMBL/GenBank/DDBJ databases">
        <title>Mating type loci evolution in Malassezia.</title>
        <authorList>
            <person name="Coelho M.A."/>
        </authorList>
    </citation>
    <scope>NUCLEOTIDE SEQUENCE</scope>
    <source>
        <strain evidence="11">CBS 9431</strain>
    </source>
</reference>
<dbReference type="AlphaFoldDB" id="A0AAF0F6K0"/>
<comment type="similarity">
    <text evidence="3">Belongs to the SRP68 family.</text>
</comment>
<dbReference type="EMBL" id="CP119960">
    <property type="protein sequence ID" value="WFD39353.1"/>
    <property type="molecule type" value="Genomic_DNA"/>
</dbReference>
<dbReference type="RefSeq" id="XP_060122250.1">
    <property type="nucleotide sequence ID" value="XM_060266267.1"/>
</dbReference>
<feature type="compositionally biased region" description="Basic residues" evidence="10">
    <location>
        <begin position="349"/>
        <end position="364"/>
    </location>
</feature>
<dbReference type="PANTHER" id="PTHR12860">
    <property type="entry name" value="SIGNAL RECOGNITION PARTICLE 68 KDA PROTEIN"/>
    <property type="match status" value="1"/>
</dbReference>
<keyword evidence="8" id="KW-0687">Ribonucleoprotein</keyword>
<feature type="compositionally biased region" description="Basic residues" evidence="10">
    <location>
        <begin position="495"/>
        <end position="511"/>
    </location>
</feature>
<gene>
    <name evidence="11" type="primary">SRP68</name>
    <name evidence="11" type="ORF">MJAP1_002325</name>
</gene>
<organism evidence="11 12">
    <name type="scientific">Malassezia japonica</name>
    <dbReference type="NCBI Taxonomy" id="223818"/>
    <lineage>
        <taxon>Eukaryota</taxon>
        <taxon>Fungi</taxon>
        <taxon>Dikarya</taxon>
        <taxon>Basidiomycota</taxon>
        <taxon>Ustilaginomycotina</taxon>
        <taxon>Malasseziomycetes</taxon>
        <taxon>Malasseziales</taxon>
        <taxon>Malasseziaceae</taxon>
        <taxon>Malassezia</taxon>
    </lineage>
</organism>
<feature type="region of interest" description="Disordered" evidence="10">
    <location>
        <begin position="468"/>
        <end position="520"/>
    </location>
</feature>
<dbReference type="GO" id="GO:0006614">
    <property type="term" value="P:SRP-dependent cotranslational protein targeting to membrane"/>
    <property type="evidence" value="ECO:0007669"/>
    <property type="project" value="InterPro"/>
</dbReference>
<feature type="compositionally biased region" description="Low complexity" evidence="10">
    <location>
        <begin position="333"/>
        <end position="348"/>
    </location>
</feature>
<evidence type="ECO:0000256" key="4">
    <source>
        <dbReference type="ARBA" id="ARBA00022490"/>
    </source>
</evidence>
<keyword evidence="4" id="KW-0963">Cytoplasm</keyword>
<evidence type="ECO:0000256" key="3">
    <source>
        <dbReference type="ARBA" id="ARBA00009352"/>
    </source>
</evidence>
<evidence type="ECO:0000256" key="8">
    <source>
        <dbReference type="ARBA" id="ARBA00023274"/>
    </source>
</evidence>
<feature type="compositionally biased region" description="Basic residues" evidence="10">
    <location>
        <begin position="67"/>
        <end position="83"/>
    </location>
</feature>
<dbReference type="GO" id="GO:0005786">
    <property type="term" value="C:signal recognition particle, endoplasmic reticulum targeting"/>
    <property type="evidence" value="ECO:0007669"/>
    <property type="project" value="UniProtKB-KW"/>
</dbReference>
<accession>A0AAF0F6K0</accession>
<keyword evidence="6" id="KW-0733">Signal recognition particle</keyword>
<dbReference type="PANTHER" id="PTHR12860:SF0">
    <property type="entry name" value="SIGNAL RECOGNITION PARTICLE SUBUNIT SRP68"/>
    <property type="match status" value="1"/>
</dbReference>
<feature type="compositionally biased region" description="Acidic residues" evidence="10">
    <location>
        <begin position="717"/>
        <end position="730"/>
    </location>
</feature>
<name>A0AAF0F6K0_9BASI</name>
<evidence type="ECO:0000313" key="11">
    <source>
        <dbReference type="EMBL" id="WFD39353.1"/>
    </source>
</evidence>
<keyword evidence="7" id="KW-0539">Nucleus</keyword>
<dbReference type="GO" id="GO:0008312">
    <property type="term" value="F:7S RNA binding"/>
    <property type="evidence" value="ECO:0007669"/>
    <property type="project" value="InterPro"/>
</dbReference>
<evidence type="ECO:0000256" key="10">
    <source>
        <dbReference type="SAM" id="MobiDB-lite"/>
    </source>
</evidence>
<dbReference type="GO" id="GO:0005730">
    <property type="term" value="C:nucleolus"/>
    <property type="evidence" value="ECO:0007669"/>
    <property type="project" value="UniProtKB-SubCell"/>
</dbReference>
<dbReference type="GO" id="GO:0030942">
    <property type="term" value="F:endoplasmic reticulum signal peptide binding"/>
    <property type="evidence" value="ECO:0007669"/>
    <property type="project" value="InterPro"/>
</dbReference>
<feature type="region of interest" description="Disordered" evidence="10">
    <location>
        <begin position="712"/>
        <end position="761"/>
    </location>
</feature>
<keyword evidence="12" id="KW-1185">Reference proteome</keyword>
<dbReference type="InterPro" id="IPR038253">
    <property type="entry name" value="SRP68_N_sf"/>
</dbReference>
<feature type="compositionally biased region" description="Pro residues" evidence="10">
    <location>
        <begin position="731"/>
        <end position="740"/>
    </location>
</feature>
<evidence type="ECO:0000256" key="2">
    <source>
        <dbReference type="ARBA" id="ARBA00004604"/>
    </source>
</evidence>
<dbReference type="GeneID" id="85225976"/>
<evidence type="ECO:0000256" key="1">
    <source>
        <dbReference type="ARBA" id="ARBA00004496"/>
    </source>
</evidence>
<dbReference type="Proteomes" id="UP001217754">
    <property type="component" value="Chromosome 3"/>
</dbReference>
<keyword evidence="5" id="KW-0694">RNA-binding</keyword>
<dbReference type="CDD" id="cd15481">
    <property type="entry name" value="SRP68-RBD"/>
    <property type="match status" value="1"/>
</dbReference>
<evidence type="ECO:0000256" key="5">
    <source>
        <dbReference type="ARBA" id="ARBA00022884"/>
    </source>
</evidence>
<dbReference type="Pfam" id="PF16969">
    <property type="entry name" value="SRP68"/>
    <property type="match status" value="2"/>
</dbReference>
<protein>
    <recommendedName>
        <fullName evidence="9">Signal recognition particle subunit SRP68</fullName>
    </recommendedName>
</protein>